<evidence type="ECO:0000259" key="1">
    <source>
        <dbReference type="PROSITE" id="PS50181"/>
    </source>
</evidence>
<proteinExistence type="predicted"/>
<dbReference type="NCBIfam" id="TIGR01640">
    <property type="entry name" value="F_box_assoc_1"/>
    <property type="match status" value="1"/>
</dbReference>
<dbReference type="Pfam" id="PF07734">
    <property type="entry name" value="FBA_1"/>
    <property type="match status" value="1"/>
</dbReference>
<keyword evidence="3" id="KW-1185">Reference proteome</keyword>
<evidence type="ECO:0000313" key="2">
    <source>
        <dbReference type="EnsemblPlants" id="AUR62017534-RA:cds"/>
    </source>
</evidence>
<dbReference type="InterPro" id="IPR006527">
    <property type="entry name" value="F-box-assoc_dom_typ1"/>
</dbReference>
<dbReference type="SMART" id="SM00256">
    <property type="entry name" value="FBOX"/>
    <property type="match status" value="1"/>
</dbReference>
<dbReference type="CDD" id="cd22157">
    <property type="entry name" value="F-box_AtFBW1-like"/>
    <property type="match status" value="1"/>
</dbReference>
<dbReference type="PANTHER" id="PTHR31672:SF13">
    <property type="entry name" value="F-BOX PROTEIN CPR30-LIKE"/>
    <property type="match status" value="1"/>
</dbReference>
<sequence length="378" mass="43911">MAALPTEMITEILLRLPVKSLLRFKCVCKFWNSIIKTPNFIKLHLNQTLISNSNLQLLFFYKSLYSADLDHNHISFSGIQLPLSTQGIEVFGSCNGIVCIGNKTEILLFNPLTKSQFKLPIIPDLNRVVRLFGFGYDSKNDDYRVLKLVQCFLINDMGKFVEAELYSCNDNSWKSVQGIYDFTPDYHRHGVLVSEALHFNARSNKSDYIIVSFDLQTESFLFFDYSKLIDDTEFYVTAQLTELGRCLCAFVNYHDELREYVDFWKCDIWVMKEYGNNESWVRLFSIGNKCILRCQLVLPIVYSKDGKKFLLGISDLIFGWYDLESKKFDAINFKLHGMPRDHLMMMGRFVGCYVGSLVSIEDKLRSQRETLPMIKKKK</sequence>
<dbReference type="Gene3D" id="1.20.1280.50">
    <property type="match status" value="1"/>
</dbReference>
<dbReference type="SUPFAM" id="SSF81383">
    <property type="entry name" value="F-box domain"/>
    <property type="match status" value="1"/>
</dbReference>
<dbReference type="EnsemblPlants" id="AUR62017534-RA">
    <property type="protein sequence ID" value="AUR62017534-RA:cds"/>
    <property type="gene ID" value="AUR62017534"/>
</dbReference>
<protein>
    <recommendedName>
        <fullName evidence="1">F-box domain-containing protein</fullName>
    </recommendedName>
</protein>
<evidence type="ECO:0000313" key="3">
    <source>
        <dbReference type="Proteomes" id="UP000596660"/>
    </source>
</evidence>
<dbReference type="InterPro" id="IPR036047">
    <property type="entry name" value="F-box-like_dom_sf"/>
</dbReference>
<dbReference type="PROSITE" id="PS50181">
    <property type="entry name" value="FBOX"/>
    <property type="match status" value="1"/>
</dbReference>
<dbReference type="PANTHER" id="PTHR31672">
    <property type="entry name" value="BNACNNG10540D PROTEIN"/>
    <property type="match status" value="1"/>
</dbReference>
<organism evidence="2 3">
    <name type="scientific">Chenopodium quinoa</name>
    <name type="common">Quinoa</name>
    <dbReference type="NCBI Taxonomy" id="63459"/>
    <lineage>
        <taxon>Eukaryota</taxon>
        <taxon>Viridiplantae</taxon>
        <taxon>Streptophyta</taxon>
        <taxon>Embryophyta</taxon>
        <taxon>Tracheophyta</taxon>
        <taxon>Spermatophyta</taxon>
        <taxon>Magnoliopsida</taxon>
        <taxon>eudicotyledons</taxon>
        <taxon>Gunneridae</taxon>
        <taxon>Pentapetalae</taxon>
        <taxon>Caryophyllales</taxon>
        <taxon>Chenopodiaceae</taxon>
        <taxon>Chenopodioideae</taxon>
        <taxon>Atripliceae</taxon>
        <taxon>Chenopodium</taxon>
    </lineage>
</organism>
<name>A0A803LRF5_CHEQI</name>
<accession>A0A803LRF5</accession>
<feature type="domain" description="F-box" evidence="1">
    <location>
        <begin position="1"/>
        <end position="43"/>
    </location>
</feature>
<dbReference type="Gramene" id="AUR62017534-RA">
    <property type="protein sequence ID" value="AUR62017534-RA:cds"/>
    <property type="gene ID" value="AUR62017534"/>
</dbReference>
<dbReference type="AlphaFoldDB" id="A0A803LRF5"/>
<dbReference type="InterPro" id="IPR017451">
    <property type="entry name" value="F-box-assoc_interact_dom"/>
</dbReference>
<dbReference type="Pfam" id="PF00646">
    <property type="entry name" value="F-box"/>
    <property type="match status" value="1"/>
</dbReference>
<dbReference type="InterPro" id="IPR050796">
    <property type="entry name" value="SCF_F-box_component"/>
</dbReference>
<reference evidence="2" key="1">
    <citation type="journal article" date="2017" name="Nature">
        <title>The genome of Chenopodium quinoa.</title>
        <authorList>
            <person name="Jarvis D.E."/>
            <person name="Ho Y.S."/>
            <person name="Lightfoot D.J."/>
            <person name="Schmoeckel S.M."/>
            <person name="Li B."/>
            <person name="Borm T.J.A."/>
            <person name="Ohyanagi H."/>
            <person name="Mineta K."/>
            <person name="Michell C.T."/>
            <person name="Saber N."/>
            <person name="Kharbatia N.M."/>
            <person name="Rupper R.R."/>
            <person name="Sharp A.R."/>
            <person name="Dally N."/>
            <person name="Boughton B.A."/>
            <person name="Woo Y.H."/>
            <person name="Gao G."/>
            <person name="Schijlen E.G.W.M."/>
            <person name="Guo X."/>
            <person name="Momin A.A."/>
            <person name="Negrao S."/>
            <person name="Al-Babili S."/>
            <person name="Gehring C."/>
            <person name="Roessner U."/>
            <person name="Jung C."/>
            <person name="Murphy K."/>
            <person name="Arold S.T."/>
            <person name="Gojobori T."/>
            <person name="van der Linden C.G."/>
            <person name="van Loo E.N."/>
            <person name="Jellen E.N."/>
            <person name="Maughan P.J."/>
            <person name="Tester M."/>
        </authorList>
    </citation>
    <scope>NUCLEOTIDE SEQUENCE [LARGE SCALE GENOMIC DNA]</scope>
    <source>
        <strain evidence="2">cv. PI 614886</strain>
    </source>
</reference>
<reference evidence="2" key="2">
    <citation type="submission" date="2021-03" db="UniProtKB">
        <authorList>
            <consortium name="EnsemblPlants"/>
        </authorList>
    </citation>
    <scope>IDENTIFICATION</scope>
</reference>
<dbReference type="InterPro" id="IPR001810">
    <property type="entry name" value="F-box_dom"/>
</dbReference>
<dbReference type="Proteomes" id="UP000596660">
    <property type="component" value="Unplaced"/>
</dbReference>